<feature type="compositionally biased region" description="Basic and acidic residues" evidence="1">
    <location>
        <begin position="81"/>
        <end position="93"/>
    </location>
</feature>
<protein>
    <submittedName>
        <fullName evidence="2">Uncharacterized protein</fullName>
    </submittedName>
</protein>
<accession>X0YJU6</accession>
<reference evidence="2" key="1">
    <citation type="journal article" date="2014" name="Front. Microbiol.">
        <title>High frequency of phylogenetically diverse reductive dehalogenase-homologous genes in deep subseafloor sedimentary metagenomes.</title>
        <authorList>
            <person name="Kawai M."/>
            <person name="Futagami T."/>
            <person name="Toyoda A."/>
            <person name="Takaki Y."/>
            <person name="Nishi S."/>
            <person name="Hori S."/>
            <person name="Arai W."/>
            <person name="Tsubouchi T."/>
            <person name="Morono Y."/>
            <person name="Uchiyama I."/>
            <person name="Ito T."/>
            <person name="Fujiyama A."/>
            <person name="Inagaki F."/>
            <person name="Takami H."/>
        </authorList>
    </citation>
    <scope>NUCLEOTIDE SEQUENCE</scope>
    <source>
        <strain evidence="2">Expedition CK06-06</strain>
    </source>
</reference>
<comment type="caution">
    <text evidence="2">The sequence shown here is derived from an EMBL/GenBank/DDBJ whole genome shotgun (WGS) entry which is preliminary data.</text>
</comment>
<proteinExistence type="predicted"/>
<name>X0YJU6_9ZZZZ</name>
<organism evidence="2">
    <name type="scientific">marine sediment metagenome</name>
    <dbReference type="NCBI Taxonomy" id="412755"/>
    <lineage>
        <taxon>unclassified sequences</taxon>
        <taxon>metagenomes</taxon>
        <taxon>ecological metagenomes</taxon>
    </lineage>
</organism>
<evidence type="ECO:0000313" key="2">
    <source>
        <dbReference type="EMBL" id="GAG37021.1"/>
    </source>
</evidence>
<evidence type="ECO:0000256" key="1">
    <source>
        <dbReference type="SAM" id="MobiDB-lite"/>
    </source>
</evidence>
<gene>
    <name evidence="2" type="ORF">S01H1_65430</name>
</gene>
<dbReference type="AlphaFoldDB" id="X0YJU6"/>
<feature type="region of interest" description="Disordered" evidence="1">
    <location>
        <begin position="67"/>
        <end position="93"/>
    </location>
</feature>
<dbReference type="EMBL" id="BARS01043195">
    <property type="protein sequence ID" value="GAG37021.1"/>
    <property type="molecule type" value="Genomic_DNA"/>
</dbReference>
<sequence length="93" mass="10434">VSFLSLAMKAQAEKLSLMQKVGILPDGRKQNQRPAGVILGEGVDLDRMSPEELTRLRDRILDEMYMSRKPTETVEEEDESDIQRGSETGRKAG</sequence>
<feature type="non-terminal residue" evidence="2">
    <location>
        <position position="1"/>
    </location>
</feature>